<dbReference type="VEuPathDB" id="FungiDB:BO80DRAFT_14448"/>
<evidence type="ECO:0000256" key="1">
    <source>
        <dbReference type="SAM" id="MobiDB-lite"/>
    </source>
</evidence>
<reference evidence="2 3" key="1">
    <citation type="submission" date="2018-02" db="EMBL/GenBank/DDBJ databases">
        <title>The genomes of Aspergillus section Nigri reveals drivers in fungal speciation.</title>
        <authorList>
            <consortium name="DOE Joint Genome Institute"/>
            <person name="Vesth T.C."/>
            <person name="Nybo J."/>
            <person name="Theobald S."/>
            <person name="Brandl J."/>
            <person name="Frisvad J.C."/>
            <person name="Nielsen K.F."/>
            <person name="Lyhne E.K."/>
            <person name="Kogle M.E."/>
            <person name="Kuo A."/>
            <person name="Riley R."/>
            <person name="Clum A."/>
            <person name="Nolan M."/>
            <person name="Lipzen A."/>
            <person name="Salamov A."/>
            <person name="Henrissat B."/>
            <person name="Wiebenga A."/>
            <person name="De vries R.P."/>
            <person name="Grigoriev I.V."/>
            <person name="Mortensen U.H."/>
            <person name="Andersen M.R."/>
            <person name="Baker S.E."/>
        </authorList>
    </citation>
    <scope>NUCLEOTIDE SEQUENCE [LARGE SCALE GENOMIC DNA]</scope>
    <source>
        <strain evidence="2 3">CBS 121593</strain>
    </source>
</reference>
<keyword evidence="3" id="KW-1185">Reference proteome</keyword>
<dbReference type="GeneID" id="37218595"/>
<gene>
    <name evidence="2" type="ORF">BO80DRAFT_14448</name>
</gene>
<evidence type="ECO:0000313" key="2">
    <source>
        <dbReference type="EMBL" id="RAL03150.1"/>
    </source>
</evidence>
<feature type="region of interest" description="Disordered" evidence="1">
    <location>
        <begin position="96"/>
        <end position="119"/>
    </location>
</feature>
<sequence>MPVWAAEAITCHDIEMMSADCAYVSALTTSRDALATSYSYPFLGCLSPLRSLRDDLSTCLLADYCFTAVTALQDHAMHMVLSHPAAAHADTIDVISSRSSTSRGDKSKSSPTTRVRPNSVPKIQVSLVGPQETLRGRGAGAILLPSRSCTVMGCFAFQGPRITLRGFPTLPWAYQGFPKHARP</sequence>
<dbReference type="EMBL" id="KZ824428">
    <property type="protein sequence ID" value="RAL03150.1"/>
    <property type="molecule type" value="Genomic_DNA"/>
</dbReference>
<dbReference type="Proteomes" id="UP000249402">
    <property type="component" value="Unassembled WGS sequence"/>
</dbReference>
<accession>A0A395H696</accession>
<dbReference type="RefSeq" id="XP_025577477.1">
    <property type="nucleotide sequence ID" value="XM_025713730.1"/>
</dbReference>
<name>A0A395H696_9EURO</name>
<organism evidence="2 3">
    <name type="scientific">Aspergillus ibericus CBS 121593</name>
    <dbReference type="NCBI Taxonomy" id="1448316"/>
    <lineage>
        <taxon>Eukaryota</taxon>
        <taxon>Fungi</taxon>
        <taxon>Dikarya</taxon>
        <taxon>Ascomycota</taxon>
        <taxon>Pezizomycotina</taxon>
        <taxon>Eurotiomycetes</taxon>
        <taxon>Eurotiomycetidae</taxon>
        <taxon>Eurotiales</taxon>
        <taxon>Aspergillaceae</taxon>
        <taxon>Aspergillus</taxon>
        <taxon>Aspergillus subgen. Circumdati</taxon>
    </lineage>
</organism>
<proteinExistence type="predicted"/>
<protein>
    <submittedName>
        <fullName evidence="2">Uncharacterized protein</fullName>
    </submittedName>
</protein>
<dbReference type="AlphaFoldDB" id="A0A395H696"/>
<evidence type="ECO:0000313" key="3">
    <source>
        <dbReference type="Proteomes" id="UP000249402"/>
    </source>
</evidence>